<keyword evidence="1" id="KW-0472">Membrane</keyword>
<keyword evidence="1" id="KW-1133">Transmembrane helix</keyword>
<comment type="caution">
    <text evidence="2">The sequence shown here is derived from an EMBL/GenBank/DDBJ whole genome shotgun (WGS) entry which is preliminary data.</text>
</comment>
<evidence type="ECO:0000256" key="1">
    <source>
        <dbReference type="SAM" id="Phobius"/>
    </source>
</evidence>
<organism evidence="2 3">
    <name type="scientific">Leptospira stimsonii</name>
    <dbReference type="NCBI Taxonomy" id="2202203"/>
    <lineage>
        <taxon>Bacteria</taxon>
        <taxon>Pseudomonadati</taxon>
        <taxon>Spirochaetota</taxon>
        <taxon>Spirochaetia</taxon>
        <taxon>Leptospirales</taxon>
        <taxon>Leptospiraceae</taxon>
        <taxon>Leptospira</taxon>
    </lineage>
</organism>
<feature type="transmembrane region" description="Helical" evidence="1">
    <location>
        <begin position="44"/>
        <end position="64"/>
    </location>
</feature>
<dbReference type="RefSeq" id="WP_135686612.1">
    <property type="nucleotide sequence ID" value="NZ_RQEQ01000008.1"/>
</dbReference>
<keyword evidence="1" id="KW-0812">Transmembrane</keyword>
<dbReference type="Proteomes" id="UP000297422">
    <property type="component" value="Unassembled WGS sequence"/>
</dbReference>
<evidence type="ECO:0000313" key="3">
    <source>
        <dbReference type="Proteomes" id="UP000297422"/>
    </source>
</evidence>
<keyword evidence="3" id="KW-1185">Reference proteome</keyword>
<sequence>MACNCNSHSLSDSPVNGSELGFWPIDWLERKATEFCMEKAYEQITPIVFFILALLALVILGGRLKWD</sequence>
<accession>A0ABY2MV98</accession>
<protein>
    <submittedName>
        <fullName evidence="2">Uncharacterized protein</fullName>
    </submittedName>
</protein>
<gene>
    <name evidence="2" type="ORF">EHQ90_22135</name>
</gene>
<proteinExistence type="predicted"/>
<evidence type="ECO:0000313" key="2">
    <source>
        <dbReference type="EMBL" id="TGM08791.1"/>
    </source>
</evidence>
<name>A0ABY2MV98_9LEPT</name>
<reference evidence="3" key="1">
    <citation type="journal article" date="2019" name="PLoS Negl. Trop. Dis.">
        <title>Revisiting the worldwide diversity of Leptospira species in the environment.</title>
        <authorList>
            <person name="Vincent A.T."/>
            <person name="Schiettekatte O."/>
            <person name="Bourhy P."/>
            <person name="Veyrier F.J."/>
            <person name="Picardeau M."/>
        </authorList>
    </citation>
    <scope>NUCLEOTIDE SEQUENCE [LARGE SCALE GENOMIC DNA]</scope>
    <source>
        <strain evidence="3">201702407</strain>
    </source>
</reference>
<dbReference type="EMBL" id="RQGT01000134">
    <property type="protein sequence ID" value="TGM08791.1"/>
    <property type="molecule type" value="Genomic_DNA"/>
</dbReference>